<dbReference type="InterPro" id="IPR023213">
    <property type="entry name" value="CAT-like_dom_sf"/>
</dbReference>
<dbReference type="RefSeq" id="WP_167017196.1">
    <property type="nucleotide sequence ID" value="NZ_VWXF01000009.1"/>
</dbReference>
<dbReference type="PANTHER" id="PTHR45527:SF1">
    <property type="entry name" value="FATTY ACID SYNTHASE"/>
    <property type="match status" value="1"/>
</dbReference>
<dbReference type="EMBL" id="VWXF01000009">
    <property type="protein sequence ID" value="NIF23726.1"/>
    <property type="molecule type" value="Genomic_DNA"/>
</dbReference>
<dbReference type="InterPro" id="IPR001242">
    <property type="entry name" value="Condensation_dom"/>
</dbReference>
<feature type="domain" description="Carrier" evidence="1">
    <location>
        <begin position="206"/>
        <end position="281"/>
    </location>
</feature>
<dbReference type="Pfam" id="PF00550">
    <property type="entry name" value="PP-binding"/>
    <property type="match status" value="1"/>
</dbReference>
<evidence type="ECO:0000313" key="3">
    <source>
        <dbReference type="Proteomes" id="UP001515683"/>
    </source>
</evidence>
<keyword evidence="3" id="KW-1185">Reference proteome</keyword>
<dbReference type="Proteomes" id="UP001515683">
    <property type="component" value="Unassembled WGS sequence"/>
</dbReference>
<proteinExistence type="predicted"/>
<dbReference type="Gene3D" id="3.30.559.30">
    <property type="entry name" value="Nonribosomal peptide synthetase, condensation domain"/>
    <property type="match status" value="1"/>
</dbReference>
<reference evidence="2 3" key="1">
    <citation type="journal article" date="2019" name="bioRxiv">
        <title>Bacteria contribute to plant secondary compound degradation in a generalist herbivore system.</title>
        <authorList>
            <person name="Francoeur C.B."/>
            <person name="Khadempour L."/>
            <person name="Moreira-Soto R.D."/>
            <person name="Gotting K."/>
            <person name="Book A.J."/>
            <person name="Pinto-Tomas A.A."/>
            <person name="Keefover-Ring K."/>
            <person name="Currie C.R."/>
        </authorList>
    </citation>
    <scope>NUCLEOTIDE SEQUENCE [LARGE SCALE GENOMIC DNA]</scope>
    <source>
        <strain evidence="2">Acro-835</strain>
    </source>
</reference>
<comment type="caution">
    <text evidence="2">The sequence shown here is derived from an EMBL/GenBank/DDBJ whole genome shotgun (WGS) entry which is preliminary data.</text>
</comment>
<evidence type="ECO:0000259" key="1">
    <source>
        <dbReference type="PROSITE" id="PS50075"/>
    </source>
</evidence>
<accession>A0ABX0RHE4</accession>
<dbReference type="InterPro" id="IPR036736">
    <property type="entry name" value="ACP-like_sf"/>
</dbReference>
<name>A0ABX0RHE4_9GAMM</name>
<dbReference type="InterPro" id="IPR009081">
    <property type="entry name" value="PP-bd_ACP"/>
</dbReference>
<dbReference type="SUPFAM" id="SSF47336">
    <property type="entry name" value="ACP-like"/>
    <property type="match status" value="1"/>
</dbReference>
<dbReference type="Gene3D" id="3.30.559.10">
    <property type="entry name" value="Chloramphenicol acetyltransferase-like domain"/>
    <property type="match status" value="2"/>
</dbReference>
<sequence>MSDAFHTLLSDSELAKLDQAFAAEAPAFSPLSEQEEDLWFRHQQGEAAALQTLRAWHLTEQRSVGEVIVALENMLHNTPAINVGYAFDDEQGIVKFALNAVTRAISLTAVDDENAAAEWLQTAQTQPLALDKQIPLRLLLLSQPDNSLLLGVVLHEIAQLDAATLMQAVETAWQQSHPADVLLASEWEVQAAPVAISSPIASAAGNIDAAISALILAEFRSALNAPEMRASDDFFDHGGHSLVATRVIGRLLSEHQLAVNINDLFNHPSADALSACAKPLNDGQSENAATAEPDLVNAPLSLAQASLWKVYEAFDHDDIFNLPFAIRFLDAVDEDALRQAFIDVMVRHSVLRSLFIPQPDGVRQQVVAEAALSDYQWFGYSDQAPIGEWEAVLAQVSDYQFDLTRELPLRATFLRDRQNGQQILSLLFHHVVLDEWSLNLLMEELGQAYGYRAAGQQPAWTHQPPPFQRFAQQQQSSGLQQAHLDYWLQHLRGAPVGQPIFGSDQVNSMSQPSDADVTPGWVEFTVPEQVANGLYALARRNHASRFNAIYSGITSALHLLGAPADMLVGTSTSGRNDASYFDTIGYFTTVVAHRIRFGEALTVDGLVNQVRDTINDSLPYSDVPIDLVEEALFGADSDRKNHMFEVFIQIHTRILLNGEFPLQDGGSLAYRQVEPDKPGALLGLQFEVLEEQIDGIDNLRVQMTYRTDHYTPDQAEKIAATVQRVFAAFAAEENHAVALQALASAVTQ</sequence>
<dbReference type="Gene3D" id="1.10.1200.10">
    <property type="entry name" value="ACP-like"/>
    <property type="match status" value="1"/>
</dbReference>
<gene>
    <name evidence="2" type="ORF">F3J40_19285</name>
</gene>
<dbReference type="PANTHER" id="PTHR45527">
    <property type="entry name" value="NONRIBOSOMAL PEPTIDE SYNTHETASE"/>
    <property type="match status" value="1"/>
</dbReference>
<dbReference type="SUPFAM" id="SSF52777">
    <property type="entry name" value="CoA-dependent acyltransferases"/>
    <property type="match status" value="3"/>
</dbReference>
<organism evidence="2 3">
    <name type="scientific">Candidatus Pantoea multigeneris</name>
    <dbReference type="NCBI Taxonomy" id="2608357"/>
    <lineage>
        <taxon>Bacteria</taxon>
        <taxon>Pseudomonadati</taxon>
        <taxon>Pseudomonadota</taxon>
        <taxon>Gammaproteobacteria</taxon>
        <taxon>Enterobacterales</taxon>
        <taxon>Erwiniaceae</taxon>
        <taxon>Pantoea</taxon>
    </lineage>
</organism>
<protein>
    <submittedName>
        <fullName evidence="2">Condensation protein</fullName>
    </submittedName>
</protein>
<evidence type="ECO:0000313" key="2">
    <source>
        <dbReference type="EMBL" id="NIF23726.1"/>
    </source>
</evidence>
<dbReference type="PROSITE" id="PS50075">
    <property type="entry name" value="CARRIER"/>
    <property type="match status" value="1"/>
</dbReference>
<dbReference type="Pfam" id="PF00668">
    <property type="entry name" value="Condensation"/>
    <property type="match status" value="1"/>
</dbReference>